<feature type="compositionally biased region" description="Polar residues" evidence="1">
    <location>
        <begin position="628"/>
        <end position="642"/>
    </location>
</feature>
<organism evidence="2 3">
    <name type="scientific">Volvox africanus</name>
    <dbReference type="NCBI Taxonomy" id="51714"/>
    <lineage>
        <taxon>Eukaryota</taxon>
        <taxon>Viridiplantae</taxon>
        <taxon>Chlorophyta</taxon>
        <taxon>core chlorophytes</taxon>
        <taxon>Chlorophyceae</taxon>
        <taxon>CS clade</taxon>
        <taxon>Chlamydomonadales</taxon>
        <taxon>Volvocaceae</taxon>
        <taxon>Volvox</taxon>
    </lineage>
</organism>
<feature type="compositionally biased region" description="Basic and acidic residues" evidence="1">
    <location>
        <begin position="1544"/>
        <end position="1566"/>
    </location>
</feature>
<feature type="region of interest" description="Disordered" evidence="1">
    <location>
        <begin position="366"/>
        <end position="402"/>
    </location>
</feature>
<feature type="region of interest" description="Disordered" evidence="1">
    <location>
        <begin position="1713"/>
        <end position="1773"/>
    </location>
</feature>
<feature type="region of interest" description="Disordered" evidence="1">
    <location>
        <begin position="609"/>
        <end position="647"/>
    </location>
</feature>
<dbReference type="EMBL" id="BSDZ01000016">
    <property type="protein sequence ID" value="GLI63643.1"/>
    <property type="molecule type" value="Genomic_DNA"/>
</dbReference>
<protein>
    <submittedName>
        <fullName evidence="2">Uncharacterized protein</fullName>
    </submittedName>
</protein>
<feature type="region of interest" description="Disordered" evidence="1">
    <location>
        <begin position="133"/>
        <end position="261"/>
    </location>
</feature>
<feature type="region of interest" description="Disordered" evidence="1">
    <location>
        <begin position="1542"/>
        <end position="1582"/>
    </location>
</feature>
<proteinExistence type="predicted"/>
<feature type="compositionally biased region" description="Low complexity" evidence="1">
    <location>
        <begin position="609"/>
        <end position="621"/>
    </location>
</feature>
<feature type="compositionally biased region" description="Basic and acidic residues" evidence="1">
    <location>
        <begin position="1746"/>
        <end position="1756"/>
    </location>
</feature>
<feature type="region of interest" description="Disordered" evidence="1">
    <location>
        <begin position="918"/>
        <end position="950"/>
    </location>
</feature>
<feature type="compositionally biased region" description="Low complexity" evidence="1">
    <location>
        <begin position="1568"/>
        <end position="1582"/>
    </location>
</feature>
<reference evidence="2 3" key="1">
    <citation type="journal article" date="2023" name="IScience">
        <title>Expanded male sex-determining region conserved during the evolution of homothallism in the green alga Volvox.</title>
        <authorList>
            <person name="Yamamoto K."/>
            <person name="Matsuzaki R."/>
            <person name="Mahakham W."/>
            <person name="Heman W."/>
            <person name="Sekimoto H."/>
            <person name="Kawachi M."/>
            <person name="Minakuchi Y."/>
            <person name="Toyoda A."/>
            <person name="Nozaki H."/>
        </authorList>
    </citation>
    <scope>NUCLEOTIDE SEQUENCE [LARGE SCALE GENOMIC DNA]</scope>
    <source>
        <strain evidence="2 3">NIES-4468</strain>
    </source>
</reference>
<gene>
    <name evidence="2" type="ORF">VaNZ11_006672</name>
</gene>
<dbReference type="Proteomes" id="UP001165090">
    <property type="component" value="Unassembled WGS sequence"/>
</dbReference>
<feature type="compositionally biased region" description="Low complexity" evidence="1">
    <location>
        <begin position="930"/>
        <end position="950"/>
    </location>
</feature>
<comment type="caution">
    <text evidence="2">The sequence shown here is derived from an EMBL/GenBank/DDBJ whole genome shotgun (WGS) entry which is preliminary data.</text>
</comment>
<keyword evidence="3" id="KW-1185">Reference proteome</keyword>
<feature type="compositionally biased region" description="Low complexity" evidence="1">
    <location>
        <begin position="194"/>
        <end position="208"/>
    </location>
</feature>
<feature type="compositionally biased region" description="Basic and acidic residues" evidence="1">
    <location>
        <begin position="366"/>
        <end position="380"/>
    </location>
</feature>
<feature type="compositionally biased region" description="Basic residues" evidence="1">
    <location>
        <begin position="225"/>
        <end position="244"/>
    </location>
</feature>
<sequence>MRSWQRPATHLAVAGPNDDGPILLPRTWSRYQRSGDRYPCTNISSIIDCRAGRRRRSKLILNSHQPPRTVHGGHHAVHAHVEVLIAPISPEADVLRDVRVAGSGTAIQQVGSTESGLANADARSILRPQEFIRGLSQFPDRMGRSSTGSGEIHRRNGTGEGGGEEEEEGPYGGQHSMQRRLGRRGRGGHGAGAVPGQQQHQQQQQQQQIPPVHNGLQDQHQQPERRHKQHLHRQHHLQGRRKKPPLPQPQQQQQQQQQHVHVTLVHARHCLSRALASAGSPRELEALLGAGLASSPGLPLLDPVCISAAVCRMVRLRRSTYRASGLAATGDAADSASGTGAEDCYRRGGSNRGYFQGGAWRRVAGRAEDRGQARKRDHQYQAEQQLWRGVGEGEDRRGEGGGAEAAAAVVVATAEDASGSKAPGSRMGLLAAGWWPNGAAPARAWSTGRSHQPAAFCKAVANERGEGELARLELDEGIEASFRTSGHQSGGVVMMDAEKVALQSVSPRLASGGSSRTGGITFATEQALAMVSPSVAAPGPGPSCSFGSAATAATVAAGALQTSDIAVPTAAAVAAAAPGSGRIAGSSATCGGSASWAYRQQVSTSSTAHSSFSSASGLATTEGGTGHTMLTPQGLAGSSLSPSPAHGKAMLRLTPAESGSAAAEAARAAVNAQTGGCGVPSEDVQQTRYFLRLVSTAVRQCLGDGGTAPAGNLQSMGLGFPSPMHIPNQTPSPWMDRATQLKEWASPGGAGGGGRLGRMTSVFLEAAAAAEAAATAAAATNPGVSTAVVAPVGRFRPRELSNVVWGLACLRRSDSQLCGQREDQRLLLRLVEELLPELPQPPIDTVPPSTVKGSESYMAAPAATRTKATVVRSGSSAALAESNHGEAHGGAKAASIAGAGAHGRNLSDAASLGISSCSRSSTDDGNADIGTSRSCYSRGSTSSSSSSSSWFCSRWRPGELAMLGWGMARAGVAPPSHRWLLSFITAWDNQTLAAAGASDLACLAWSLARWHRMAVRLTAWRHAITTSGGGHRGRGYTWQRRITRRWLRPSVSRIYVAALRPAAAPLHSLRSLLPPAWLEAFWSISGEQLRRSAVSTSAAYPGMRSCHPGLPHSTHVDALGGHLQPPLHSQLPGELDLGAACGSENSGQGSAWGASEVAMLLWSVGVLRLEPPAQWLEAALRTAAAAAQGAQPLALATTLRGAALISTCAPVQRPSAIEAISGPFTLPRPLPRSLGAFSPAPSAAAAGEGAAAVATATAAPARAAPALGSTFVAAASVMPGALVTGRPKAGLLFPKRANAGGVEKASDTTSAPNLHAAARRAGLQIPLCAAGGVAAEPLVAAEKLAQPLSPPCTLRRRPVRPPPAPCQSLVAAFARAYLGHCAAAIGSFGPSQVVDFLAALEVLSASGHLPAPESLPLPIGGLIDAATARLQRCYSLGLGVRHLVAAANSLAEMGHTPPADWLDWWLEEMYGSFVSGRLRGHELADVLRALAVFRVVPGPTWRAALLSAAARQLRHTDRLGLTRLVESMAAAGLRLGGPCGPDRASGRADYHINQDGSDSVRGRQPDRSSQTEAASATAAANTTASAILPAETEPGAGAEGDSAASWSWLSRFLRVWAGLRGVQRVRYYGLASPLLRPPTTRQADRLCKALAGLAGPISAWPPGPRLALRSVLLRIPELRGSGATVQMLRHRARGRPAAATGASASAATAAATTCAHRGSPKRCVGQTGRVGDGSERGQVRGTVHHGSRDDSGKGRAGEGTARRGPNSSHQPDDVALGAELALKTRGSSCSRTFGDLDALKAAACELGLR</sequence>
<evidence type="ECO:0000313" key="3">
    <source>
        <dbReference type="Proteomes" id="UP001165090"/>
    </source>
</evidence>
<feature type="compositionally biased region" description="Low complexity" evidence="1">
    <location>
        <begin position="249"/>
        <end position="258"/>
    </location>
</feature>
<evidence type="ECO:0000313" key="2">
    <source>
        <dbReference type="EMBL" id="GLI63643.1"/>
    </source>
</evidence>
<name>A0ABQ5S2H1_9CHLO</name>
<evidence type="ECO:0000256" key="1">
    <source>
        <dbReference type="SAM" id="MobiDB-lite"/>
    </source>
</evidence>
<accession>A0ABQ5S2H1</accession>
<feature type="compositionally biased region" description="Basic residues" evidence="1">
    <location>
        <begin position="177"/>
        <end position="187"/>
    </location>
</feature>